<dbReference type="InterPro" id="IPR001482">
    <property type="entry name" value="T2SS/T4SS_dom"/>
</dbReference>
<dbReference type="PANTHER" id="PTHR30486">
    <property type="entry name" value="TWITCHING MOTILITY PROTEIN PILT"/>
    <property type="match status" value="1"/>
</dbReference>
<sequence>MSLLQRAEYSREVRGEADDARPAGPRTPEERFNDSVREYRRMLLDEIDLEELEKLGPSQRRVRLERVMSHLVSRNGPVLAARERQAIIKRVVDEALGLGILEPLLNDESITEIMVNGPDDIYVERSGRLERLPLSFSSDDQLMQVIDRIVAGVNRRIDEASPMVDARLATGERVNVIIPPLALDGPTLTIRRFPTPFSLDDLQGKGSFDALSRELLAACVRARFNIVVSGGTGTGKTTMLNALSGLIPDDDRIVTIEDSAELQLQQPHVIRLESRPANVEGRGQVTIRDLVRNSLRMRPDRIIVGEVRGGETLDMLQAMNTGHDGSLVTVHANNTLDAVSRLETLASMSEVKIPFEALRDQINSAVDLIVQLSRGADGSRRITEIAAVTSQSREEFQLTPLMRFRSNPVGADRKVTGVHEMLEIPAPVAERLWGAGHQLSAGFRIAADSRIPRS</sequence>
<feature type="compositionally biased region" description="Basic and acidic residues" evidence="2">
    <location>
        <begin position="8"/>
        <end position="31"/>
    </location>
</feature>
<dbReference type="GO" id="GO:0016887">
    <property type="term" value="F:ATP hydrolysis activity"/>
    <property type="evidence" value="ECO:0007669"/>
    <property type="project" value="InterPro"/>
</dbReference>
<reference evidence="4" key="2">
    <citation type="submission" date="2021-09" db="EMBL/GenBank/DDBJ databases">
        <authorList>
            <person name="Gilroy R."/>
        </authorList>
    </citation>
    <scope>NUCLEOTIDE SEQUENCE</scope>
    <source>
        <strain evidence="4">ChiGjej5B5-7349</strain>
    </source>
</reference>
<name>A0A921MDV6_9MICO</name>
<accession>A0A921MDV6</accession>
<evidence type="ECO:0000313" key="4">
    <source>
        <dbReference type="EMBL" id="HJG80238.1"/>
    </source>
</evidence>
<dbReference type="Pfam" id="PF00437">
    <property type="entry name" value="T2SSE"/>
    <property type="match status" value="1"/>
</dbReference>
<comment type="similarity">
    <text evidence="1">Belongs to the GSP E family.</text>
</comment>
<dbReference type="FunFam" id="3.40.50.300:FF:000928">
    <property type="entry name" value="Pilus assembly protein CpaF"/>
    <property type="match status" value="1"/>
</dbReference>
<proteinExistence type="inferred from homology"/>
<dbReference type="AlphaFoldDB" id="A0A921MDV6"/>
<organism evidence="4 5">
    <name type="scientific">Brevibacterium senegalense</name>
    <dbReference type="NCBI Taxonomy" id="1033736"/>
    <lineage>
        <taxon>Bacteria</taxon>
        <taxon>Bacillati</taxon>
        <taxon>Actinomycetota</taxon>
        <taxon>Actinomycetes</taxon>
        <taxon>Micrococcales</taxon>
        <taxon>Brevibacteriaceae</taxon>
        <taxon>Brevibacterium</taxon>
    </lineage>
</organism>
<dbReference type="Gene3D" id="3.30.450.380">
    <property type="match status" value="1"/>
</dbReference>
<protein>
    <submittedName>
        <fullName evidence="4">CpaF family protein</fullName>
    </submittedName>
</protein>
<dbReference type="InterPro" id="IPR050921">
    <property type="entry name" value="T4SS_GSP_E_ATPase"/>
</dbReference>
<dbReference type="Gene3D" id="3.40.50.300">
    <property type="entry name" value="P-loop containing nucleotide triphosphate hydrolases"/>
    <property type="match status" value="1"/>
</dbReference>
<dbReference type="SUPFAM" id="SSF52540">
    <property type="entry name" value="P-loop containing nucleoside triphosphate hydrolases"/>
    <property type="match status" value="1"/>
</dbReference>
<evidence type="ECO:0000313" key="5">
    <source>
        <dbReference type="Proteomes" id="UP000784435"/>
    </source>
</evidence>
<evidence type="ECO:0000256" key="2">
    <source>
        <dbReference type="SAM" id="MobiDB-lite"/>
    </source>
</evidence>
<dbReference type="CDD" id="cd01130">
    <property type="entry name" value="VirB11-like_ATPase"/>
    <property type="match status" value="1"/>
</dbReference>
<evidence type="ECO:0000256" key="1">
    <source>
        <dbReference type="ARBA" id="ARBA00006611"/>
    </source>
</evidence>
<reference evidence="4" key="1">
    <citation type="journal article" date="2021" name="PeerJ">
        <title>Extensive microbial diversity within the chicken gut microbiome revealed by metagenomics and culture.</title>
        <authorList>
            <person name="Gilroy R."/>
            <person name="Ravi A."/>
            <person name="Getino M."/>
            <person name="Pursley I."/>
            <person name="Horton D.L."/>
            <person name="Alikhan N.F."/>
            <person name="Baker D."/>
            <person name="Gharbi K."/>
            <person name="Hall N."/>
            <person name="Watson M."/>
            <person name="Adriaenssens E.M."/>
            <person name="Foster-Nyarko E."/>
            <person name="Jarju S."/>
            <person name="Secka A."/>
            <person name="Antonio M."/>
            <person name="Oren A."/>
            <person name="Chaudhuri R.R."/>
            <person name="La Ragione R."/>
            <person name="Hildebrand F."/>
            <person name="Pallen M.J."/>
        </authorList>
    </citation>
    <scope>NUCLEOTIDE SEQUENCE</scope>
    <source>
        <strain evidence="4">ChiGjej5B5-7349</strain>
    </source>
</reference>
<dbReference type="Proteomes" id="UP000784435">
    <property type="component" value="Unassembled WGS sequence"/>
</dbReference>
<gene>
    <name evidence="4" type="ORF">K8V08_07480</name>
</gene>
<feature type="region of interest" description="Disordered" evidence="2">
    <location>
        <begin position="1"/>
        <end position="31"/>
    </location>
</feature>
<evidence type="ECO:0000259" key="3">
    <source>
        <dbReference type="Pfam" id="PF00437"/>
    </source>
</evidence>
<dbReference type="EMBL" id="DYUK01000158">
    <property type="protein sequence ID" value="HJG80238.1"/>
    <property type="molecule type" value="Genomic_DNA"/>
</dbReference>
<dbReference type="PANTHER" id="PTHR30486:SF15">
    <property type="entry name" value="TYPE II_IV SECRETION SYSTEM ATPASE"/>
    <property type="match status" value="1"/>
</dbReference>
<dbReference type="InterPro" id="IPR027417">
    <property type="entry name" value="P-loop_NTPase"/>
</dbReference>
<feature type="domain" description="Bacterial type II secretion system protein E" evidence="3">
    <location>
        <begin position="96"/>
        <end position="387"/>
    </location>
</feature>
<comment type="caution">
    <text evidence="4">The sequence shown here is derived from an EMBL/GenBank/DDBJ whole genome shotgun (WGS) entry which is preliminary data.</text>
</comment>